<evidence type="ECO:0000259" key="1">
    <source>
        <dbReference type="Pfam" id="PF01425"/>
    </source>
</evidence>
<sequence length="716" mass="74188">MGNANEFIVDLPEELTIPWLRAQYKSQALTPQGVAAAIVRRAAADAGMNIWITAPSMERIQPYLDGLALIPMEDAPLWGIPFAIKDNIDLAGVPTTAGCAEYAYTRAEHAGVVERLIAAGAIPLGKTNLDQFATGLVGARSPYGDTHNALRPELISGGSSSGSAVSVARGQAAFSLGTDTAGSGRVPAALNRLVGYKPSLGAWPTKGVVPACASLDCVTVFAHSLEDALTVDGVARGVHADDPWSRSVTRDSSALPNRLLLPYGPLSFYGPYASEYSAAWDAAVARLQGLAENTKGISIEYVDVALFAQAAAILYEGPWVAERWAALGSFIEAHPGIAYPATEKILRSGAAAEYDAASVFTAMHKLQQFKLEARQLLKGAVLVMPTCGGTWTREQVLADPISTNGDMGRYTNHCNLLDLCAVAVPAGEAALRTPFGITLFGLAEEEGLICGVAELILASEMKDEGLGEAVQADGADDSASDMGSVASGTGGSAVIDASSLRASDIGSMARGTGDATSFCASDMGSVARGPGESAAAGIRANDTGNVARGAGESVTAGIRANDMGSMTNDIGKGVPNVEARFASAPAVTLVAVCGLHMRGYPLEKQMLGCGARFIREDETAAKYSLVKLPTTPAKPGLIKQQQGGSAILLEVWEMPLEAFGGFAAAIPAPLGIGKVELRDGTEVPGFVCEAYAAADAEDVTSLGGWRQVVPLKSLRS</sequence>
<proteinExistence type="predicted"/>
<evidence type="ECO:0000259" key="2">
    <source>
        <dbReference type="Pfam" id="PF21986"/>
    </source>
</evidence>
<dbReference type="EMBL" id="JARLKY010000007">
    <property type="protein sequence ID" value="MEC0226060.1"/>
    <property type="molecule type" value="Genomic_DNA"/>
</dbReference>
<dbReference type="Pfam" id="PF21986">
    <property type="entry name" value="AH_C"/>
    <property type="match status" value="1"/>
</dbReference>
<dbReference type="Proteomes" id="UP001338137">
    <property type="component" value="Unassembled WGS sequence"/>
</dbReference>
<reference evidence="3 4" key="1">
    <citation type="submission" date="2023-03" db="EMBL/GenBank/DDBJ databases">
        <title>Bacillus Genome Sequencing.</title>
        <authorList>
            <person name="Dunlap C."/>
        </authorList>
    </citation>
    <scope>NUCLEOTIDE SEQUENCE [LARGE SCALE GENOMIC DNA]</scope>
    <source>
        <strain evidence="3 4">BD-533</strain>
    </source>
</reference>
<dbReference type="InterPro" id="IPR023631">
    <property type="entry name" value="Amidase_dom"/>
</dbReference>
<keyword evidence="4" id="KW-1185">Reference proteome</keyword>
<dbReference type="NCBIfam" id="NF006043">
    <property type="entry name" value="PRK08186.1"/>
    <property type="match status" value="1"/>
</dbReference>
<evidence type="ECO:0000313" key="4">
    <source>
        <dbReference type="Proteomes" id="UP001338137"/>
    </source>
</evidence>
<feature type="domain" description="Amidase" evidence="1">
    <location>
        <begin position="36"/>
        <end position="449"/>
    </location>
</feature>
<dbReference type="RefSeq" id="WP_326070471.1">
    <property type="nucleotide sequence ID" value="NZ_JARLKY010000007.1"/>
</dbReference>
<dbReference type="InterPro" id="IPR036928">
    <property type="entry name" value="AS_sf"/>
</dbReference>
<dbReference type="Gene3D" id="3.10.490.10">
    <property type="entry name" value="Gamma-glutamyl cyclotransferase-like"/>
    <property type="match status" value="1"/>
</dbReference>
<evidence type="ECO:0000313" key="3">
    <source>
        <dbReference type="EMBL" id="MEC0226060.1"/>
    </source>
</evidence>
<comment type="caution">
    <text evidence="3">The sequence shown here is derived from an EMBL/GenBank/DDBJ whole genome shotgun (WGS) entry which is preliminary data.</text>
</comment>
<dbReference type="Pfam" id="PF01425">
    <property type="entry name" value="Amidase"/>
    <property type="match status" value="1"/>
</dbReference>
<dbReference type="PANTHER" id="PTHR11895">
    <property type="entry name" value="TRANSAMIDASE"/>
    <property type="match status" value="1"/>
</dbReference>
<keyword evidence="3" id="KW-0378">Hydrolase</keyword>
<dbReference type="Gene3D" id="3.90.1300.10">
    <property type="entry name" value="Amidase signature (AS) domain"/>
    <property type="match status" value="1"/>
</dbReference>
<gene>
    <name evidence="3" type="ORF">P4I72_02830</name>
</gene>
<feature type="domain" description="Allophanate hydrolase C-terminal" evidence="2">
    <location>
        <begin position="589"/>
        <end position="708"/>
    </location>
</feature>
<accession>A0ABU6FXI3</accession>
<dbReference type="InterPro" id="IPR000120">
    <property type="entry name" value="Amidase"/>
</dbReference>
<dbReference type="EC" id="3.5.1.54" evidence="3"/>
<dbReference type="Gene3D" id="1.20.58.1700">
    <property type="match status" value="1"/>
</dbReference>
<protein>
    <submittedName>
        <fullName evidence="3">Allophanate hydrolase</fullName>
        <ecNumber evidence="3">3.5.1.54</ecNumber>
    </submittedName>
</protein>
<dbReference type="PANTHER" id="PTHR11895:SF169">
    <property type="entry name" value="GLUTAMYL-TRNA(GLN) AMIDOTRANSFERASE"/>
    <property type="match status" value="1"/>
</dbReference>
<organism evidence="3 4">
    <name type="scientific">Paenibacillus alba</name>
    <dbReference type="NCBI Taxonomy" id="1197127"/>
    <lineage>
        <taxon>Bacteria</taxon>
        <taxon>Bacillati</taxon>
        <taxon>Bacillota</taxon>
        <taxon>Bacilli</taxon>
        <taxon>Bacillales</taxon>
        <taxon>Paenibacillaceae</taxon>
        <taxon>Paenibacillus</taxon>
    </lineage>
</organism>
<name>A0ABU6FXI3_9BACL</name>
<dbReference type="GO" id="GO:0004039">
    <property type="term" value="F:allophanate hydrolase activity"/>
    <property type="evidence" value="ECO:0007669"/>
    <property type="project" value="UniProtKB-EC"/>
</dbReference>
<dbReference type="InterPro" id="IPR053844">
    <property type="entry name" value="AH_C"/>
</dbReference>
<dbReference type="SUPFAM" id="SSF75304">
    <property type="entry name" value="Amidase signature (AS) enzymes"/>
    <property type="match status" value="1"/>
</dbReference>